<dbReference type="NCBIfam" id="TIGR00810">
    <property type="entry name" value="secG"/>
    <property type="match status" value="1"/>
</dbReference>
<keyword evidence="8 11" id="KW-1133">Transmembrane helix</keyword>
<dbReference type="GO" id="GO:0005886">
    <property type="term" value="C:plasma membrane"/>
    <property type="evidence" value="ECO:0007669"/>
    <property type="project" value="UniProtKB-SubCell"/>
</dbReference>
<keyword evidence="7 11" id="KW-0653">Protein transport</keyword>
<evidence type="ECO:0000256" key="2">
    <source>
        <dbReference type="ARBA" id="ARBA00008445"/>
    </source>
</evidence>
<dbReference type="Proteomes" id="UP000256899">
    <property type="component" value="Unassembled WGS sequence"/>
</dbReference>
<dbReference type="AlphaFoldDB" id="A0A3E0TYW2"/>
<dbReference type="PANTHER" id="PTHR34182:SF1">
    <property type="entry name" value="PROTEIN-EXPORT MEMBRANE PROTEIN SECG"/>
    <property type="match status" value="1"/>
</dbReference>
<evidence type="ECO:0000256" key="1">
    <source>
        <dbReference type="ARBA" id="ARBA00004651"/>
    </source>
</evidence>
<feature type="transmembrane region" description="Helical" evidence="11">
    <location>
        <begin position="59"/>
        <end position="76"/>
    </location>
</feature>
<evidence type="ECO:0000256" key="3">
    <source>
        <dbReference type="ARBA" id="ARBA00017876"/>
    </source>
</evidence>
<dbReference type="PANTHER" id="PTHR34182">
    <property type="entry name" value="PROTEIN-EXPORT MEMBRANE PROTEIN SECG"/>
    <property type="match status" value="1"/>
</dbReference>
<gene>
    <name evidence="13" type="primary">secG</name>
    <name evidence="13" type="ORF">DXX94_03520</name>
</gene>
<evidence type="ECO:0000256" key="8">
    <source>
        <dbReference type="ARBA" id="ARBA00022989"/>
    </source>
</evidence>
<evidence type="ECO:0000256" key="10">
    <source>
        <dbReference type="ARBA" id="ARBA00023136"/>
    </source>
</evidence>
<evidence type="ECO:0000313" key="14">
    <source>
        <dbReference type="Proteomes" id="UP000256899"/>
    </source>
</evidence>
<evidence type="ECO:0000256" key="9">
    <source>
        <dbReference type="ARBA" id="ARBA00023010"/>
    </source>
</evidence>
<comment type="similarity">
    <text evidence="2 11">Belongs to the SecG family.</text>
</comment>
<dbReference type="EMBL" id="QUOT01000001">
    <property type="protein sequence ID" value="REL29846.1"/>
    <property type="molecule type" value="Genomic_DNA"/>
</dbReference>
<name>A0A3E0TYW2_9GAMM</name>
<sequence length="126" mass="13161">MLYEILIVIYLIVALALIGLVLIQQGKGADMGASFGAGSSATIFGSSGSGNFMTRTTTWLAVAFFAISLVLGNLTANRIKATDEWNDLSTPVEQQIPTDVPAASAEPKNADVPAADEDKSDSDVPN</sequence>
<feature type="region of interest" description="Disordered" evidence="12">
    <location>
        <begin position="87"/>
        <end position="126"/>
    </location>
</feature>
<proteinExistence type="inferred from homology"/>
<organism evidence="13 14">
    <name type="scientific">Thalassotalea euphylliae</name>
    <dbReference type="NCBI Taxonomy" id="1655234"/>
    <lineage>
        <taxon>Bacteria</taxon>
        <taxon>Pseudomonadati</taxon>
        <taxon>Pseudomonadota</taxon>
        <taxon>Gammaproteobacteria</taxon>
        <taxon>Alteromonadales</taxon>
        <taxon>Colwelliaceae</taxon>
        <taxon>Thalassotalea</taxon>
    </lineage>
</organism>
<dbReference type="GO" id="GO:0009306">
    <property type="term" value="P:protein secretion"/>
    <property type="evidence" value="ECO:0007669"/>
    <property type="project" value="UniProtKB-UniRule"/>
</dbReference>
<evidence type="ECO:0000256" key="11">
    <source>
        <dbReference type="RuleBase" id="RU365087"/>
    </source>
</evidence>
<evidence type="ECO:0000256" key="4">
    <source>
        <dbReference type="ARBA" id="ARBA00022448"/>
    </source>
</evidence>
<keyword evidence="4 11" id="KW-0813">Transport</keyword>
<evidence type="ECO:0000256" key="12">
    <source>
        <dbReference type="SAM" id="MobiDB-lite"/>
    </source>
</evidence>
<evidence type="ECO:0000313" key="13">
    <source>
        <dbReference type="EMBL" id="REL29846.1"/>
    </source>
</evidence>
<keyword evidence="6 11" id="KW-0812">Transmembrane</keyword>
<keyword evidence="5 11" id="KW-1003">Cell membrane</keyword>
<dbReference type="Pfam" id="PF03840">
    <property type="entry name" value="SecG"/>
    <property type="match status" value="1"/>
</dbReference>
<comment type="function">
    <text evidence="11">Involved in protein export. Participates in an early event of protein translocation.</text>
</comment>
<keyword evidence="9 11" id="KW-0811">Translocation</keyword>
<evidence type="ECO:0000256" key="5">
    <source>
        <dbReference type="ARBA" id="ARBA00022475"/>
    </source>
</evidence>
<comment type="caution">
    <text evidence="13">The sequence shown here is derived from an EMBL/GenBank/DDBJ whole genome shotgun (WGS) entry which is preliminary data.</text>
</comment>
<keyword evidence="10 11" id="KW-0472">Membrane</keyword>
<dbReference type="GO" id="GO:0065002">
    <property type="term" value="P:intracellular protein transmembrane transport"/>
    <property type="evidence" value="ECO:0007669"/>
    <property type="project" value="TreeGrafter"/>
</dbReference>
<keyword evidence="14" id="KW-1185">Reference proteome</keyword>
<evidence type="ECO:0000256" key="7">
    <source>
        <dbReference type="ARBA" id="ARBA00022927"/>
    </source>
</evidence>
<dbReference type="GO" id="GO:0043952">
    <property type="term" value="P:protein transport by the Sec complex"/>
    <property type="evidence" value="ECO:0007669"/>
    <property type="project" value="TreeGrafter"/>
</dbReference>
<dbReference type="InterPro" id="IPR004692">
    <property type="entry name" value="SecG"/>
</dbReference>
<reference evidence="14" key="1">
    <citation type="submission" date="2018-08" db="EMBL/GenBank/DDBJ databases">
        <title>Thalassotalea euphylliae genome.</title>
        <authorList>
            <person name="Summers S."/>
            <person name="Rice S.A."/>
            <person name="Freckelton M.L."/>
            <person name="Nedved B.T."/>
            <person name="Hadfield M.G."/>
        </authorList>
    </citation>
    <scope>NUCLEOTIDE SEQUENCE [LARGE SCALE GENOMIC DNA]</scope>
    <source>
        <strain evidence="14">H3</strain>
    </source>
</reference>
<dbReference type="GO" id="GO:0015450">
    <property type="term" value="F:protein-transporting ATPase activity"/>
    <property type="evidence" value="ECO:0007669"/>
    <property type="project" value="UniProtKB-UniRule"/>
</dbReference>
<dbReference type="PRINTS" id="PR01651">
    <property type="entry name" value="SECGEXPORT"/>
</dbReference>
<evidence type="ECO:0000256" key="6">
    <source>
        <dbReference type="ARBA" id="ARBA00022692"/>
    </source>
</evidence>
<comment type="subcellular location">
    <subcellularLocation>
        <location evidence="1 11">Cell membrane</location>
        <topology evidence="1 11">Multi-pass membrane protein</topology>
    </subcellularLocation>
</comment>
<protein>
    <recommendedName>
        <fullName evidence="3 11">Protein-export membrane protein SecG</fullName>
    </recommendedName>
</protein>
<feature type="transmembrane region" description="Helical" evidence="11">
    <location>
        <begin position="6"/>
        <end position="23"/>
    </location>
</feature>
<feature type="compositionally biased region" description="Polar residues" evidence="12">
    <location>
        <begin position="87"/>
        <end position="97"/>
    </location>
</feature>
<accession>A0A3E0TYW2</accession>